<keyword evidence="4" id="KW-1185">Reference proteome</keyword>
<reference evidence="3 4" key="1">
    <citation type="journal article" date="2015" name="Plant Cell">
        <title>Oil accumulation by the oleaginous diatom Fistulifera solaris as revealed by the genome and transcriptome.</title>
        <authorList>
            <person name="Tanaka T."/>
            <person name="Maeda Y."/>
            <person name="Veluchamy A."/>
            <person name="Tanaka M."/>
            <person name="Abida H."/>
            <person name="Marechal E."/>
            <person name="Bowler C."/>
            <person name="Muto M."/>
            <person name="Sunaga Y."/>
            <person name="Tanaka M."/>
            <person name="Yoshino T."/>
            <person name="Taniguchi T."/>
            <person name="Fukuda Y."/>
            <person name="Nemoto M."/>
            <person name="Matsumoto M."/>
            <person name="Wong P.S."/>
            <person name="Aburatani S."/>
            <person name="Fujibuchi W."/>
        </authorList>
    </citation>
    <scope>NUCLEOTIDE SEQUENCE [LARGE SCALE GENOMIC DNA]</scope>
    <source>
        <strain evidence="3 4">JPCC DA0580</strain>
    </source>
</reference>
<keyword evidence="2" id="KW-0732">Signal</keyword>
<proteinExistence type="predicted"/>
<dbReference type="Proteomes" id="UP000198406">
    <property type="component" value="Unassembled WGS sequence"/>
</dbReference>
<dbReference type="InParanoid" id="A0A1Z5KPT9"/>
<accession>A0A1Z5KPT9</accession>
<evidence type="ECO:0000313" key="4">
    <source>
        <dbReference type="Proteomes" id="UP000198406"/>
    </source>
</evidence>
<evidence type="ECO:0000313" key="3">
    <source>
        <dbReference type="EMBL" id="GAX28306.1"/>
    </source>
</evidence>
<comment type="caution">
    <text evidence="3">The sequence shown here is derived from an EMBL/GenBank/DDBJ whole genome shotgun (WGS) entry which is preliminary data.</text>
</comment>
<sequence length="362" mass="41813">MMLQKTLLLLLVANVSAYTASSYASSGREWTTETGFQPNYYAGHYGGNYAPGPWQGSFSRSLDTADGFQQGKSSRWTGSSPTASYSPYVQPMWNNNGYYPSSEYGYDNMYQGQGYQRSNNNNYRFYDDNSYSSRSPYSQSYRNGNYGYGVSSQYSGYRNNGYANGYANQAYGFDNRRSDQMNGKKVDRWTGSSPTTSNSRYLYDYGGRYYNIDNSYEDSYYNGAEMPYYSQDGYGRRADNYRYGNYQNYKPSSMDGREPYNQWTSGSSRNYGNRNYDRYQTSYNDRGYYRNGAYDNRDAYYDNNYGRYGFDRSAYRANEQMNSYQNSIYGSGRQQGQSWKSPLSPDDMASRKSSDDWSSASR</sequence>
<feature type="region of interest" description="Disordered" evidence="1">
    <location>
        <begin position="247"/>
        <end position="295"/>
    </location>
</feature>
<feature type="compositionally biased region" description="Polar residues" evidence="1">
    <location>
        <begin position="261"/>
        <end position="284"/>
    </location>
</feature>
<evidence type="ECO:0000256" key="2">
    <source>
        <dbReference type="SAM" id="SignalP"/>
    </source>
</evidence>
<feature type="region of interest" description="Disordered" evidence="1">
    <location>
        <begin position="326"/>
        <end position="362"/>
    </location>
</feature>
<organism evidence="3 4">
    <name type="scientific">Fistulifera solaris</name>
    <name type="common">Oleaginous diatom</name>
    <dbReference type="NCBI Taxonomy" id="1519565"/>
    <lineage>
        <taxon>Eukaryota</taxon>
        <taxon>Sar</taxon>
        <taxon>Stramenopiles</taxon>
        <taxon>Ochrophyta</taxon>
        <taxon>Bacillariophyta</taxon>
        <taxon>Bacillariophyceae</taxon>
        <taxon>Bacillariophycidae</taxon>
        <taxon>Naviculales</taxon>
        <taxon>Naviculaceae</taxon>
        <taxon>Fistulifera</taxon>
    </lineage>
</organism>
<feature type="chain" id="PRO_5012487208" evidence="2">
    <location>
        <begin position="18"/>
        <end position="362"/>
    </location>
</feature>
<feature type="compositionally biased region" description="Polar residues" evidence="1">
    <location>
        <begin position="326"/>
        <end position="341"/>
    </location>
</feature>
<dbReference type="AlphaFoldDB" id="A0A1Z5KPT9"/>
<dbReference type="EMBL" id="BDSP01000271">
    <property type="protein sequence ID" value="GAX28306.1"/>
    <property type="molecule type" value="Genomic_DNA"/>
</dbReference>
<gene>
    <name evidence="3" type="ORF">FisN_27Hh039</name>
</gene>
<evidence type="ECO:0000256" key="1">
    <source>
        <dbReference type="SAM" id="MobiDB-lite"/>
    </source>
</evidence>
<protein>
    <submittedName>
        <fullName evidence="3">Uncharacterized protein</fullName>
    </submittedName>
</protein>
<feature type="signal peptide" evidence="2">
    <location>
        <begin position="1"/>
        <end position="17"/>
    </location>
</feature>
<name>A0A1Z5KPT9_FISSO</name>